<evidence type="ECO:0000256" key="2">
    <source>
        <dbReference type="ARBA" id="ARBA00004294"/>
    </source>
</evidence>
<dbReference type="GO" id="GO:0005524">
    <property type="term" value="F:ATP binding"/>
    <property type="evidence" value="ECO:0007669"/>
    <property type="project" value="UniProtKB-KW"/>
</dbReference>
<comment type="function">
    <text evidence="12">Catalyzes the ATP-dependent dehydration of threonylcarbamoyladenosine at position 37 (t(6)A37) to form cyclic t(6)A37 (ct(6)A37) in tRNAs that read codons beginning with adenine.</text>
</comment>
<evidence type="ECO:0000256" key="9">
    <source>
        <dbReference type="ARBA" id="ARBA00022989"/>
    </source>
</evidence>
<keyword evidence="5 13" id="KW-0812">Transmembrane</keyword>
<dbReference type="PANTHER" id="PTHR43267:SF2">
    <property type="entry name" value="TRNA THREONYLCARBAMOYLADENOSINE DEHYDRATASE 1-RELATED"/>
    <property type="match status" value="1"/>
</dbReference>
<reference evidence="16" key="1">
    <citation type="submission" date="2025-08" db="UniProtKB">
        <authorList>
            <consortium name="RefSeq"/>
        </authorList>
    </citation>
    <scope>IDENTIFICATION</scope>
    <source>
        <strain evidence="16">OHB3-1</strain>
    </source>
</reference>
<dbReference type="InterPro" id="IPR045886">
    <property type="entry name" value="ThiF/MoeB/HesA"/>
</dbReference>
<evidence type="ECO:0000256" key="4">
    <source>
        <dbReference type="ARBA" id="ARBA00022598"/>
    </source>
</evidence>
<keyword evidence="15" id="KW-1185">Reference proteome</keyword>
<evidence type="ECO:0000256" key="13">
    <source>
        <dbReference type="SAM" id="Phobius"/>
    </source>
</evidence>
<dbReference type="Gene3D" id="3.40.50.720">
    <property type="entry name" value="NAD(P)-binding Rossmann-like Domain"/>
    <property type="match status" value="1"/>
</dbReference>
<keyword evidence="9 13" id="KW-1133">Transmembrane helix</keyword>
<evidence type="ECO:0000256" key="10">
    <source>
        <dbReference type="ARBA" id="ARBA00023128"/>
    </source>
</evidence>
<dbReference type="FunFam" id="3.40.50.720:FF:000125">
    <property type="entry name" value="tRNA threonylcarbamoyladenosine dehydratase 2-like"/>
    <property type="match status" value="1"/>
</dbReference>
<evidence type="ECO:0000313" key="16">
    <source>
        <dbReference type="RefSeq" id="XP_022147076.1"/>
    </source>
</evidence>
<dbReference type="InterPro" id="IPR000594">
    <property type="entry name" value="ThiF_NAD_FAD-bd"/>
</dbReference>
<dbReference type="GO" id="GO:0009536">
    <property type="term" value="C:plastid"/>
    <property type="evidence" value="ECO:0007669"/>
    <property type="project" value="TreeGrafter"/>
</dbReference>
<sequence length="458" mass="50398">MEGKFKSLSMVGAGALFGSVSTFFILKLLHRRIANVAESKANKLRGNGHMVETAITGGPIVGCTDHGISDVDLLSDEIVAEQLTRNIQFLGLSAQKNVTASYVVVIGLGGVGSHAAMMLLRSGVGRLLLVDFDQVLYYIFQENDVGVPKAQCLKEHFLSILPECQVEAKVVLYDATSEEEVLSGKPDFVLDCIDNIDTKVALLAACVRRGLKVLSATGAGARADPTRIRVADLRESTNDPLSRAMRHRLRKGYGIEGGIPVVFSLEKPKAKLLPFQGPGGEAENPSDYQIVPGFRVRIIPVLGTIPAIFGQVMASYVVTQLAGLQVETEPVVNLDTEHYRLLHQRLIEHEESLYGTAMQVQVDVEEVMFVAKELWHGRSARDECAKDVGRGMWRAINELMLVRWDQAKPASVANLILLKFKEADEHESSTLDDIKEKEPEFFMRVTAILKRAEMEFGL</sequence>
<comment type="subcellular location">
    <subcellularLocation>
        <location evidence="1">Mitochondrion membrane</location>
        <topology evidence="1">Multi-pass membrane protein</topology>
    </subcellularLocation>
    <subcellularLocation>
        <location evidence="2">Mitochondrion outer membrane</location>
    </subcellularLocation>
</comment>
<keyword evidence="10" id="KW-0496">Mitochondrion</keyword>
<dbReference type="AlphaFoldDB" id="A0A6J1D194"/>
<keyword evidence="8" id="KW-0067">ATP-binding</keyword>
<feature type="transmembrane region" description="Helical" evidence="13">
    <location>
        <begin position="7"/>
        <end position="26"/>
    </location>
</feature>
<dbReference type="Proteomes" id="UP000504603">
    <property type="component" value="Unplaced"/>
</dbReference>
<dbReference type="GO" id="GO:0005741">
    <property type="term" value="C:mitochondrial outer membrane"/>
    <property type="evidence" value="ECO:0007669"/>
    <property type="project" value="UniProtKB-SubCell"/>
</dbReference>
<dbReference type="GeneID" id="111016101"/>
<evidence type="ECO:0000256" key="3">
    <source>
        <dbReference type="ARBA" id="ARBA00009919"/>
    </source>
</evidence>
<organism evidence="15 16">
    <name type="scientific">Momordica charantia</name>
    <name type="common">Bitter gourd</name>
    <name type="synonym">Balsam pear</name>
    <dbReference type="NCBI Taxonomy" id="3673"/>
    <lineage>
        <taxon>Eukaryota</taxon>
        <taxon>Viridiplantae</taxon>
        <taxon>Streptophyta</taxon>
        <taxon>Embryophyta</taxon>
        <taxon>Tracheophyta</taxon>
        <taxon>Spermatophyta</taxon>
        <taxon>Magnoliopsida</taxon>
        <taxon>eudicotyledons</taxon>
        <taxon>Gunneridae</taxon>
        <taxon>Pentapetalae</taxon>
        <taxon>rosids</taxon>
        <taxon>fabids</taxon>
        <taxon>Cucurbitales</taxon>
        <taxon>Cucurbitaceae</taxon>
        <taxon>Momordiceae</taxon>
        <taxon>Momordica</taxon>
    </lineage>
</organism>
<evidence type="ECO:0000256" key="12">
    <source>
        <dbReference type="ARBA" id="ARBA00060084"/>
    </source>
</evidence>
<dbReference type="InterPro" id="IPR035985">
    <property type="entry name" value="Ubiquitin-activating_enz"/>
</dbReference>
<evidence type="ECO:0000256" key="8">
    <source>
        <dbReference type="ARBA" id="ARBA00022840"/>
    </source>
</evidence>
<proteinExistence type="inferred from homology"/>
<evidence type="ECO:0000256" key="11">
    <source>
        <dbReference type="ARBA" id="ARBA00023136"/>
    </source>
</evidence>
<dbReference type="SUPFAM" id="SSF69572">
    <property type="entry name" value="Activating enzymes of the ubiquitin-like proteins"/>
    <property type="match status" value="1"/>
</dbReference>
<accession>A0A6J1D194</accession>
<keyword evidence="4" id="KW-0436">Ligase</keyword>
<dbReference type="PANTHER" id="PTHR43267">
    <property type="entry name" value="TRNA THREONYLCARBAMOYLADENOSINE DEHYDRATASE"/>
    <property type="match status" value="1"/>
</dbReference>
<evidence type="ECO:0000256" key="5">
    <source>
        <dbReference type="ARBA" id="ARBA00022692"/>
    </source>
</evidence>
<protein>
    <submittedName>
        <fullName evidence="16">tRNA threonylcarbamoyladenosine dehydratase isoform X2</fullName>
    </submittedName>
</protein>
<name>A0A6J1D194_MOMCH</name>
<evidence type="ECO:0000256" key="1">
    <source>
        <dbReference type="ARBA" id="ARBA00004225"/>
    </source>
</evidence>
<evidence type="ECO:0000259" key="14">
    <source>
        <dbReference type="Pfam" id="PF00899"/>
    </source>
</evidence>
<keyword evidence="7" id="KW-1000">Mitochondrion outer membrane</keyword>
<gene>
    <name evidence="16" type="primary">LOC111016101</name>
</gene>
<dbReference type="Pfam" id="PF00899">
    <property type="entry name" value="ThiF"/>
    <property type="match status" value="1"/>
</dbReference>
<dbReference type="CDD" id="cd00755">
    <property type="entry name" value="YgdL_like"/>
    <property type="match status" value="1"/>
</dbReference>
<evidence type="ECO:0000256" key="7">
    <source>
        <dbReference type="ARBA" id="ARBA00022787"/>
    </source>
</evidence>
<keyword evidence="6" id="KW-0547">Nucleotide-binding</keyword>
<dbReference type="GO" id="GO:0061503">
    <property type="term" value="F:tRNA threonylcarbamoyladenosine dehydratase"/>
    <property type="evidence" value="ECO:0007669"/>
    <property type="project" value="TreeGrafter"/>
</dbReference>
<keyword evidence="11 13" id="KW-0472">Membrane</keyword>
<evidence type="ECO:0000313" key="15">
    <source>
        <dbReference type="Proteomes" id="UP000504603"/>
    </source>
</evidence>
<dbReference type="GO" id="GO:0008641">
    <property type="term" value="F:ubiquitin-like modifier activating enzyme activity"/>
    <property type="evidence" value="ECO:0007669"/>
    <property type="project" value="InterPro"/>
</dbReference>
<dbReference type="GO" id="GO:0061504">
    <property type="term" value="P:cyclic threonylcarbamoyladenosine biosynthetic process"/>
    <property type="evidence" value="ECO:0007669"/>
    <property type="project" value="TreeGrafter"/>
</dbReference>
<dbReference type="RefSeq" id="XP_022147076.1">
    <property type="nucleotide sequence ID" value="XM_022291384.1"/>
</dbReference>
<comment type="similarity">
    <text evidence="3">Belongs to the HesA/MoeB/ThiF family.</text>
</comment>
<evidence type="ECO:0000256" key="6">
    <source>
        <dbReference type="ARBA" id="ARBA00022741"/>
    </source>
</evidence>
<feature type="domain" description="THIF-type NAD/FAD binding fold" evidence="14">
    <location>
        <begin position="84"/>
        <end position="340"/>
    </location>
</feature>
<feature type="transmembrane region" description="Helical" evidence="13">
    <location>
        <begin position="100"/>
        <end position="120"/>
    </location>
</feature>